<protein>
    <submittedName>
        <fullName evidence="1">Uncharacterized protein</fullName>
    </submittedName>
</protein>
<organism evidence="1 2">
    <name type="scientific">Prorocentrum cordatum</name>
    <dbReference type="NCBI Taxonomy" id="2364126"/>
    <lineage>
        <taxon>Eukaryota</taxon>
        <taxon>Sar</taxon>
        <taxon>Alveolata</taxon>
        <taxon>Dinophyceae</taxon>
        <taxon>Prorocentrales</taxon>
        <taxon>Prorocentraceae</taxon>
        <taxon>Prorocentrum</taxon>
    </lineage>
</organism>
<evidence type="ECO:0000313" key="2">
    <source>
        <dbReference type="Proteomes" id="UP001189429"/>
    </source>
</evidence>
<name>A0ABN9S4Y8_9DINO</name>
<feature type="non-terminal residue" evidence="1">
    <location>
        <position position="1"/>
    </location>
</feature>
<sequence length="108" mass="11901">EMTEEELTTLVRSRMGSNLGKLVNIKDQCLYYGDVPDDPGWTANIGTDGVIAWDQDEPCPDGQVYIIGSARGELLRMSAAKGPTKHKFVAGTFEYPVVMDFKKNIGKC</sequence>
<gene>
    <name evidence="1" type="ORF">PCOR1329_LOCUS25497</name>
</gene>
<accession>A0ABN9S4Y8</accession>
<dbReference type="Proteomes" id="UP001189429">
    <property type="component" value="Unassembled WGS sequence"/>
</dbReference>
<reference evidence="1" key="1">
    <citation type="submission" date="2023-10" db="EMBL/GenBank/DDBJ databases">
        <authorList>
            <person name="Chen Y."/>
            <person name="Shah S."/>
            <person name="Dougan E. K."/>
            <person name="Thang M."/>
            <person name="Chan C."/>
        </authorList>
    </citation>
    <scope>NUCLEOTIDE SEQUENCE [LARGE SCALE GENOMIC DNA]</scope>
</reference>
<dbReference type="EMBL" id="CAUYUJ010008901">
    <property type="protein sequence ID" value="CAK0825355.1"/>
    <property type="molecule type" value="Genomic_DNA"/>
</dbReference>
<evidence type="ECO:0000313" key="1">
    <source>
        <dbReference type="EMBL" id="CAK0825355.1"/>
    </source>
</evidence>
<comment type="caution">
    <text evidence="1">The sequence shown here is derived from an EMBL/GenBank/DDBJ whole genome shotgun (WGS) entry which is preliminary data.</text>
</comment>
<feature type="non-terminal residue" evidence="1">
    <location>
        <position position="108"/>
    </location>
</feature>
<proteinExistence type="predicted"/>
<keyword evidence="2" id="KW-1185">Reference proteome</keyword>